<dbReference type="AlphaFoldDB" id="A0A345CZW4"/>
<organism evidence="1 2">
    <name type="scientific">Erwinia tracheiphila</name>
    <dbReference type="NCBI Taxonomy" id="65700"/>
    <lineage>
        <taxon>Bacteria</taxon>
        <taxon>Pseudomonadati</taxon>
        <taxon>Pseudomonadota</taxon>
        <taxon>Gammaproteobacteria</taxon>
        <taxon>Enterobacterales</taxon>
        <taxon>Erwiniaceae</taxon>
        <taxon>Erwinia</taxon>
    </lineage>
</organism>
<protein>
    <recommendedName>
        <fullName evidence="3">TIR domain-containing protein</fullName>
    </recommendedName>
</protein>
<evidence type="ECO:0000313" key="1">
    <source>
        <dbReference type="EMBL" id="AXF78981.1"/>
    </source>
</evidence>
<keyword evidence="1" id="KW-0614">Plasmid</keyword>
<sequence>MPLFMVRRSQKRRFNLLTIKGDISAKNLADNLFPEKEPHVFISHSSKDVNMAIRFANSLYDKYGIVSFIDSQLWGHIDYALKEMHELYCKIPNSSSYHYQKSNNLLSHMHAILSIALMRVMDNADCVIFIESENSIHNYMGESKINPFNTIEKKSETLSPWISSEVNFANNLRLNGHEDRNLLKRAGIESYSINEKHESIAEDSMPSIIHEIDLNNFIEVNDNSFKKSMSLDRSIPILSLDMIYECYYKGVITQKL</sequence>
<reference evidence="1 2" key="1">
    <citation type="submission" date="2016-01" db="EMBL/GenBank/DDBJ databases">
        <authorList>
            <person name="Oliw E.H."/>
        </authorList>
    </citation>
    <scope>NUCLEOTIDE SEQUENCE [LARGE SCALE GENOMIC DNA]</scope>
    <source>
        <strain evidence="1 2">MDcuke</strain>
        <plasmid evidence="1 2">unnamed1</plasmid>
    </source>
</reference>
<name>A0A345CZW4_9GAMM</name>
<evidence type="ECO:0008006" key="3">
    <source>
        <dbReference type="Google" id="ProtNLM"/>
    </source>
</evidence>
<accession>A0A345CZW4</accession>
<geneLocation type="plasmid" evidence="1 2">
    <name>unnamed1</name>
</geneLocation>
<proteinExistence type="predicted"/>
<evidence type="ECO:0000313" key="2">
    <source>
        <dbReference type="Proteomes" id="UP000264980"/>
    </source>
</evidence>
<gene>
    <name evidence="1" type="ORF">AV903_26340</name>
</gene>
<dbReference type="RefSeq" id="WP_233480913.1">
    <property type="nucleotide sequence ID" value="NZ_CP013971.1"/>
</dbReference>
<dbReference type="EMBL" id="CP013971">
    <property type="protein sequence ID" value="AXF78981.1"/>
    <property type="molecule type" value="Genomic_DNA"/>
</dbReference>
<dbReference type="Proteomes" id="UP000264980">
    <property type="component" value="Plasmid unnamed1"/>
</dbReference>